<proteinExistence type="predicted"/>
<dbReference type="SUPFAM" id="SSF46689">
    <property type="entry name" value="Homeodomain-like"/>
    <property type="match status" value="1"/>
</dbReference>
<name>A0A081P9F0_9BACL</name>
<comment type="caution">
    <text evidence="4">The sequence shown here is derived from an EMBL/GenBank/DDBJ whole genome shotgun (WGS) entry which is preliminary data.</text>
</comment>
<dbReference type="InterPro" id="IPR001647">
    <property type="entry name" value="HTH_TetR"/>
</dbReference>
<evidence type="ECO:0000313" key="4">
    <source>
        <dbReference type="EMBL" id="KEQ27323.1"/>
    </source>
</evidence>
<evidence type="ECO:0000256" key="2">
    <source>
        <dbReference type="PROSITE-ProRule" id="PRU00335"/>
    </source>
</evidence>
<dbReference type="OrthoDB" id="9780824at2"/>
<gene>
    <name evidence="4" type="ORF">ET33_26015</name>
</gene>
<dbReference type="PROSITE" id="PS50977">
    <property type="entry name" value="HTH_TETR_2"/>
    <property type="match status" value="1"/>
</dbReference>
<dbReference type="Gene3D" id="1.10.357.10">
    <property type="entry name" value="Tetracycline Repressor, domain 2"/>
    <property type="match status" value="1"/>
</dbReference>
<dbReference type="Proteomes" id="UP000028123">
    <property type="component" value="Unassembled WGS sequence"/>
</dbReference>
<dbReference type="InterPro" id="IPR050109">
    <property type="entry name" value="HTH-type_TetR-like_transc_reg"/>
</dbReference>
<dbReference type="Pfam" id="PF00440">
    <property type="entry name" value="TetR_N"/>
    <property type="match status" value="1"/>
</dbReference>
<dbReference type="Gene3D" id="1.10.10.60">
    <property type="entry name" value="Homeodomain-like"/>
    <property type="match status" value="1"/>
</dbReference>
<keyword evidence="5" id="KW-1185">Reference proteome</keyword>
<evidence type="ECO:0000259" key="3">
    <source>
        <dbReference type="PROSITE" id="PS50977"/>
    </source>
</evidence>
<organism evidence="4 5">
    <name type="scientific">Paenibacillus tyrfis</name>
    <dbReference type="NCBI Taxonomy" id="1501230"/>
    <lineage>
        <taxon>Bacteria</taxon>
        <taxon>Bacillati</taxon>
        <taxon>Bacillota</taxon>
        <taxon>Bacilli</taxon>
        <taxon>Bacillales</taxon>
        <taxon>Paenibacillaceae</taxon>
        <taxon>Paenibacillus</taxon>
    </lineage>
</organism>
<sequence length="220" mass="25467">MLPESNEDWIEQLLKLSDEEPKMTEKQTKILHAAIEIFAEKGYAAASTSEIAQKAGVAEGTIFRHYKTKKDLLLSIVLPIMAKLVAPFVLRNFTPVLEAKYTRYEDFLRSLIRNRLEFARQHLPMIKILMQEIPFHPDLQEQFKNEVMNEVLTRIKKVIVFFQQEGQIIPLPAATVVRLTASVIIGFLITRFLLVPEQEWDEEEEAETCIRFIMHGLATR</sequence>
<dbReference type="SUPFAM" id="SSF48498">
    <property type="entry name" value="Tetracyclin repressor-like, C-terminal domain"/>
    <property type="match status" value="1"/>
</dbReference>
<protein>
    <submittedName>
        <fullName evidence="4">TetR family transcriptional regulator</fullName>
    </submittedName>
</protein>
<dbReference type="RefSeq" id="WP_036677546.1">
    <property type="nucleotide sequence ID" value="NZ_FYEP01000014.1"/>
</dbReference>
<dbReference type="PANTHER" id="PTHR30055:SF222">
    <property type="entry name" value="REGULATORY PROTEIN"/>
    <property type="match status" value="1"/>
</dbReference>
<dbReference type="PANTHER" id="PTHR30055">
    <property type="entry name" value="HTH-TYPE TRANSCRIPTIONAL REGULATOR RUTR"/>
    <property type="match status" value="1"/>
</dbReference>
<feature type="DNA-binding region" description="H-T-H motif" evidence="2">
    <location>
        <begin position="47"/>
        <end position="66"/>
    </location>
</feature>
<dbReference type="GO" id="GO:0003677">
    <property type="term" value="F:DNA binding"/>
    <property type="evidence" value="ECO:0007669"/>
    <property type="project" value="UniProtKB-UniRule"/>
</dbReference>
<dbReference type="InterPro" id="IPR036271">
    <property type="entry name" value="Tet_transcr_reg_TetR-rel_C_sf"/>
</dbReference>
<dbReference type="GO" id="GO:0006355">
    <property type="term" value="P:regulation of DNA-templated transcription"/>
    <property type="evidence" value="ECO:0007669"/>
    <property type="project" value="UniProtKB-ARBA"/>
</dbReference>
<feature type="domain" description="HTH tetR-type" evidence="3">
    <location>
        <begin position="24"/>
        <end position="84"/>
    </location>
</feature>
<dbReference type="InterPro" id="IPR009057">
    <property type="entry name" value="Homeodomain-like_sf"/>
</dbReference>
<reference evidence="4 5" key="1">
    <citation type="submission" date="2014-06" db="EMBL/GenBank/DDBJ databases">
        <title>Draft genome sequence of Paenibacillus sp. MSt1.</title>
        <authorList>
            <person name="Aw Y.K."/>
            <person name="Ong K.S."/>
            <person name="Gan H.M."/>
            <person name="Lee S.M."/>
        </authorList>
    </citation>
    <scope>NUCLEOTIDE SEQUENCE [LARGE SCALE GENOMIC DNA]</scope>
    <source>
        <strain evidence="4 5">MSt1</strain>
    </source>
</reference>
<dbReference type="EMBL" id="JNVM01000004">
    <property type="protein sequence ID" value="KEQ27323.1"/>
    <property type="molecule type" value="Genomic_DNA"/>
</dbReference>
<accession>A0A081P9F0</accession>
<keyword evidence="1 2" id="KW-0238">DNA-binding</keyword>
<dbReference type="PRINTS" id="PR00455">
    <property type="entry name" value="HTHTETR"/>
</dbReference>
<evidence type="ECO:0000313" key="5">
    <source>
        <dbReference type="Proteomes" id="UP000028123"/>
    </source>
</evidence>
<dbReference type="eggNOG" id="COG1309">
    <property type="taxonomic scope" value="Bacteria"/>
</dbReference>
<dbReference type="AlphaFoldDB" id="A0A081P9F0"/>
<evidence type="ECO:0000256" key="1">
    <source>
        <dbReference type="ARBA" id="ARBA00023125"/>
    </source>
</evidence>